<keyword evidence="1" id="KW-1133">Transmembrane helix</keyword>
<proteinExistence type="predicted"/>
<evidence type="ECO:0000313" key="2">
    <source>
        <dbReference type="EMBL" id="CAA6820497.1"/>
    </source>
</evidence>
<feature type="transmembrane region" description="Helical" evidence="1">
    <location>
        <begin position="183"/>
        <end position="204"/>
    </location>
</feature>
<protein>
    <submittedName>
        <fullName evidence="2">Uncharacterized protein</fullName>
    </submittedName>
</protein>
<dbReference type="EMBL" id="CACVAS010000107">
    <property type="protein sequence ID" value="CAA6820497.1"/>
    <property type="molecule type" value="Genomic_DNA"/>
</dbReference>
<feature type="transmembrane region" description="Helical" evidence="1">
    <location>
        <begin position="6"/>
        <end position="25"/>
    </location>
</feature>
<reference evidence="2" key="1">
    <citation type="submission" date="2020-01" db="EMBL/GenBank/DDBJ databases">
        <authorList>
            <person name="Meier V. D."/>
            <person name="Meier V D."/>
        </authorList>
    </citation>
    <scope>NUCLEOTIDE SEQUENCE</scope>
    <source>
        <strain evidence="2">HLG_WM_MAG_01</strain>
    </source>
</reference>
<keyword evidence="1" id="KW-0812">Transmembrane</keyword>
<sequence length="210" mass="24729">MSIPIVELFVFLLLLLGVVGIYYALKMHYVFAFGLVKNTSLSKEKKQKIEKIKAYVFIFLKVLLFFSLVIVFVFGAKTLYEGDSLKTYVVDLWQQIPEGFWLVLLWTLLRIAILIALMKYFLKFIYKQIDKQKQKTLDKKCYNKENVATFYLRLQNTIKFTVVLGVIYRIIHFFPFLEGVSEIFLWGLVLFFLVASVITVREFISMRHST</sequence>
<accession>A0A6S6TQV3</accession>
<evidence type="ECO:0000256" key="1">
    <source>
        <dbReference type="SAM" id="Phobius"/>
    </source>
</evidence>
<keyword evidence="1" id="KW-0472">Membrane</keyword>
<feature type="transmembrane region" description="Helical" evidence="1">
    <location>
        <begin position="100"/>
        <end position="122"/>
    </location>
</feature>
<organism evidence="2">
    <name type="scientific">uncultured Sulfurovum sp</name>
    <dbReference type="NCBI Taxonomy" id="269237"/>
    <lineage>
        <taxon>Bacteria</taxon>
        <taxon>Pseudomonadati</taxon>
        <taxon>Campylobacterota</taxon>
        <taxon>Epsilonproteobacteria</taxon>
        <taxon>Campylobacterales</taxon>
        <taxon>Sulfurovaceae</taxon>
        <taxon>Sulfurovum</taxon>
        <taxon>environmental samples</taxon>
    </lineage>
</organism>
<gene>
    <name evidence="2" type="ORF">HELGO_WM664</name>
</gene>
<feature type="transmembrane region" description="Helical" evidence="1">
    <location>
        <begin position="54"/>
        <end position="80"/>
    </location>
</feature>
<feature type="transmembrane region" description="Helical" evidence="1">
    <location>
        <begin position="160"/>
        <end position="177"/>
    </location>
</feature>
<name>A0A6S6TQV3_9BACT</name>
<dbReference type="AlphaFoldDB" id="A0A6S6TQV3"/>